<evidence type="ECO:0000256" key="6">
    <source>
        <dbReference type="SAM" id="Phobius"/>
    </source>
</evidence>
<feature type="transmembrane region" description="Helical" evidence="6">
    <location>
        <begin position="12"/>
        <end position="37"/>
    </location>
</feature>
<sequence length="403" mass="42591">MTKEKLWTRNFGALIAANGLLFASFHFLLPTITLYTASLGATGMQMGLIGGIFGYSAIFIRLFTDTGVRAFGKKLCLYAGLVLCVLATLGYMLFANIHALVFARVIHGFGFGLATTFAAALAADVIPASRRGEGIGYFGLGSTVAMAMAPALGLWLLSEGAVNLFLSSITAALLALFFAYICRGKKHVSELPEVSPIKSSIRNRLCERNTGGPALLTILFGAGYGSVNTFIAMLAAEKGIEGVGLFFVIGTLFIFISRPFGGRLLDRYGAFAVVLPGAVSYLVALGLLLWAPSLGWILTASAFYGLGAGALLPALLTWMLNQVRPDRHSAASATFYNMLDIGTSTGILVLGTVAGEIGFTGMFGWIAAIMGLFLLLAVIQYRSKDDATVVLDDLKTKKADGGL</sequence>
<proteinExistence type="predicted"/>
<feature type="transmembrane region" description="Helical" evidence="6">
    <location>
        <begin position="333"/>
        <end position="353"/>
    </location>
</feature>
<reference evidence="8 9" key="1">
    <citation type="submission" date="2016-10" db="EMBL/GenBank/DDBJ databases">
        <authorList>
            <person name="de Groot N.N."/>
        </authorList>
    </citation>
    <scope>NUCLEOTIDE SEQUENCE [LARGE SCALE GENOMIC DNA]</scope>
    <source>
        <strain evidence="8 9">DSM 2872</strain>
    </source>
</reference>
<name>A0A1H3VCS5_SELRU</name>
<dbReference type="InterPro" id="IPR036259">
    <property type="entry name" value="MFS_trans_sf"/>
</dbReference>
<dbReference type="InterPro" id="IPR052714">
    <property type="entry name" value="MFS_Exporter"/>
</dbReference>
<dbReference type="PANTHER" id="PTHR23531:SF1">
    <property type="entry name" value="QUINOLENE RESISTANCE PROTEIN NORA"/>
    <property type="match status" value="1"/>
</dbReference>
<feature type="transmembrane region" description="Helical" evidence="6">
    <location>
        <begin position="359"/>
        <end position="379"/>
    </location>
</feature>
<gene>
    <name evidence="8" type="ORF">SAMN05660648_00031</name>
</gene>
<feature type="transmembrane region" description="Helical" evidence="6">
    <location>
        <begin position="296"/>
        <end position="321"/>
    </location>
</feature>
<comment type="subcellular location">
    <subcellularLocation>
        <location evidence="1">Cell membrane</location>
        <topology evidence="1">Multi-pass membrane protein</topology>
    </subcellularLocation>
</comment>
<feature type="transmembrane region" description="Helical" evidence="6">
    <location>
        <begin position="101"/>
        <end position="123"/>
    </location>
</feature>
<dbReference type="PANTHER" id="PTHR23531">
    <property type="entry name" value="QUINOLENE RESISTANCE PROTEIN NORA"/>
    <property type="match status" value="1"/>
</dbReference>
<evidence type="ECO:0000256" key="2">
    <source>
        <dbReference type="ARBA" id="ARBA00022448"/>
    </source>
</evidence>
<dbReference type="GO" id="GO:0022857">
    <property type="term" value="F:transmembrane transporter activity"/>
    <property type="evidence" value="ECO:0007669"/>
    <property type="project" value="InterPro"/>
</dbReference>
<feature type="transmembrane region" description="Helical" evidence="6">
    <location>
        <begin position="242"/>
        <end position="261"/>
    </location>
</feature>
<dbReference type="OrthoDB" id="9814001at2"/>
<keyword evidence="5 6" id="KW-0472">Membrane</keyword>
<dbReference type="Pfam" id="PF07690">
    <property type="entry name" value="MFS_1"/>
    <property type="match status" value="2"/>
</dbReference>
<dbReference type="SUPFAM" id="SSF103473">
    <property type="entry name" value="MFS general substrate transporter"/>
    <property type="match status" value="1"/>
</dbReference>
<feature type="transmembrane region" description="Helical" evidence="6">
    <location>
        <begin position="43"/>
        <end position="63"/>
    </location>
</feature>
<protein>
    <submittedName>
        <fullName evidence="8">Predicted arabinose efflux permease, MFS family</fullName>
    </submittedName>
</protein>
<evidence type="ECO:0000313" key="8">
    <source>
        <dbReference type="EMBL" id="SDZ72625.1"/>
    </source>
</evidence>
<dbReference type="InterPro" id="IPR011701">
    <property type="entry name" value="MFS"/>
</dbReference>
<evidence type="ECO:0000256" key="3">
    <source>
        <dbReference type="ARBA" id="ARBA00022692"/>
    </source>
</evidence>
<feature type="transmembrane region" description="Helical" evidence="6">
    <location>
        <begin position="75"/>
        <end position="95"/>
    </location>
</feature>
<organism evidence="8 9">
    <name type="scientific">Selenomonas ruminantium</name>
    <dbReference type="NCBI Taxonomy" id="971"/>
    <lineage>
        <taxon>Bacteria</taxon>
        <taxon>Bacillati</taxon>
        <taxon>Bacillota</taxon>
        <taxon>Negativicutes</taxon>
        <taxon>Selenomonadales</taxon>
        <taxon>Selenomonadaceae</taxon>
        <taxon>Selenomonas</taxon>
    </lineage>
</organism>
<dbReference type="GO" id="GO:0005886">
    <property type="term" value="C:plasma membrane"/>
    <property type="evidence" value="ECO:0007669"/>
    <property type="project" value="UniProtKB-SubCell"/>
</dbReference>
<evidence type="ECO:0000256" key="4">
    <source>
        <dbReference type="ARBA" id="ARBA00022989"/>
    </source>
</evidence>
<dbReference type="InterPro" id="IPR020846">
    <property type="entry name" value="MFS_dom"/>
</dbReference>
<dbReference type="Gene3D" id="1.20.1250.20">
    <property type="entry name" value="MFS general substrate transporter like domains"/>
    <property type="match status" value="1"/>
</dbReference>
<feature type="transmembrane region" description="Helical" evidence="6">
    <location>
        <begin position="268"/>
        <end position="290"/>
    </location>
</feature>
<evidence type="ECO:0000256" key="5">
    <source>
        <dbReference type="ARBA" id="ARBA00023136"/>
    </source>
</evidence>
<dbReference type="PROSITE" id="PS50850">
    <property type="entry name" value="MFS"/>
    <property type="match status" value="1"/>
</dbReference>
<accession>A0A1H3VCS5</accession>
<dbReference type="AlphaFoldDB" id="A0A1H3VCS5"/>
<keyword evidence="2" id="KW-0813">Transport</keyword>
<dbReference type="CDD" id="cd17489">
    <property type="entry name" value="MFS_YfcJ_like"/>
    <property type="match status" value="1"/>
</dbReference>
<evidence type="ECO:0000259" key="7">
    <source>
        <dbReference type="PROSITE" id="PS50850"/>
    </source>
</evidence>
<keyword evidence="4 6" id="KW-1133">Transmembrane helix</keyword>
<feature type="transmembrane region" description="Helical" evidence="6">
    <location>
        <begin position="214"/>
        <end position="236"/>
    </location>
</feature>
<feature type="domain" description="Major facilitator superfamily (MFS) profile" evidence="7">
    <location>
        <begin position="5"/>
        <end position="385"/>
    </location>
</feature>
<dbReference type="RefSeq" id="WP_074670085.1">
    <property type="nucleotide sequence ID" value="NZ_FNQG01000002.1"/>
</dbReference>
<dbReference type="EMBL" id="FNQG01000002">
    <property type="protein sequence ID" value="SDZ72625.1"/>
    <property type="molecule type" value="Genomic_DNA"/>
</dbReference>
<dbReference type="Proteomes" id="UP000183469">
    <property type="component" value="Unassembled WGS sequence"/>
</dbReference>
<feature type="transmembrane region" description="Helical" evidence="6">
    <location>
        <begin position="135"/>
        <end position="158"/>
    </location>
</feature>
<evidence type="ECO:0000313" key="9">
    <source>
        <dbReference type="Proteomes" id="UP000183469"/>
    </source>
</evidence>
<evidence type="ECO:0000256" key="1">
    <source>
        <dbReference type="ARBA" id="ARBA00004651"/>
    </source>
</evidence>
<feature type="transmembrane region" description="Helical" evidence="6">
    <location>
        <begin position="164"/>
        <end position="182"/>
    </location>
</feature>
<keyword evidence="3 6" id="KW-0812">Transmembrane</keyword>